<organism evidence="2 3">
    <name type="scientific">Aphanizomenon flos-aquae FACHB-1249</name>
    <dbReference type="NCBI Taxonomy" id="2692889"/>
    <lineage>
        <taxon>Bacteria</taxon>
        <taxon>Bacillati</taxon>
        <taxon>Cyanobacteriota</taxon>
        <taxon>Cyanophyceae</taxon>
        <taxon>Nostocales</taxon>
        <taxon>Aphanizomenonaceae</taxon>
        <taxon>Aphanizomenon</taxon>
    </lineage>
</organism>
<dbReference type="PANTHER" id="PTHR43581">
    <property type="entry name" value="ATP/GTP PHOSPHATASE"/>
    <property type="match status" value="1"/>
</dbReference>
<dbReference type="SUPFAM" id="SSF52540">
    <property type="entry name" value="P-loop containing nucleoside triphosphate hydrolases"/>
    <property type="match status" value="1"/>
</dbReference>
<evidence type="ECO:0000259" key="1">
    <source>
        <dbReference type="SMART" id="SM00382"/>
    </source>
</evidence>
<dbReference type="Proteomes" id="UP000660270">
    <property type="component" value="Unassembled WGS sequence"/>
</dbReference>
<evidence type="ECO:0000313" key="3">
    <source>
        <dbReference type="Proteomes" id="UP000660270"/>
    </source>
</evidence>
<feature type="domain" description="AAA+ ATPase" evidence="1">
    <location>
        <begin position="41"/>
        <end position="449"/>
    </location>
</feature>
<dbReference type="InterPro" id="IPR027417">
    <property type="entry name" value="P-loop_NTPase"/>
</dbReference>
<dbReference type="Pfam" id="PF13175">
    <property type="entry name" value="AAA_15"/>
    <property type="match status" value="1"/>
</dbReference>
<dbReference type="Gene3D" id="3.40.50.300">
    <property type="entry name" value="P-loop containing nucleotide triphosphate hydrolases"/>
    <property type="match status" value="2"/>
</dbReference>
<dbReference type="InterPro" id="IPR051396">
    <property type="entry name" value="Bact_Antivir_Def_Nuclease"/>
</dbReference>
<evidence type="ECO:0000313" key="2">
    <source>
        <dbReference type="EMBL" id="MBD2685106.1"/>
    </source>
</evidence>
<dbReference type="PANTHER" id="PTHR43581:SF2">
    <property type="entry name" value="EXCINUCLEASE ATPASE SUBUNIT"/>
    <property type="match status" value="1"/>
</dbReference>
<dbReference type="InterPro" id="IPR003593">
    <property type="entry name" value="AAA+_ATPase"/>
</dbReference>
<reference evidence="2 3" key="1">
    <citation type="journal article" date="2020" name="ISME J.">
        <title>Comparative genomics reveals insights into cyanobacterial evolution and habitat adaptation.</title>
        <authorList>
            <person name="Chen M.Y."/>
            <person name="Teng W.K."/>
            <person name="Zhao L."/>
            <person name="Hu C.X."/>
            <person name="Zhou Y.K."/>
            <person name="Han B.P."/>
            <person name="Song L.R."/>
            <person name="Shu W.S."/>
        </authorList>
    </citation>
    <scope>NUCLEOTIDE SEQUENCE [LARGE SCALE GENOMIC DNA]</scope>
    <source>
        <strain evidence="2 3">FACHB-1249</strain>
    </source>
</reference>
<protein>
    <submittedName>
        <fullName evidence="2">AAA family ATPase</fullName>
    </submittedName>
</protein>
<sequence>MQMIDIKTNSPPLSIVSIEVEQLFGRYNYTLSKKDTHNEVDSSLMILYGDNGSGKTTILKLLFHLLSPHPGHRKFLTQIPFSKFSLILADGNSFIASRGNSELVGSFQLQIFQNKISIFDELMDYEYDKRKQHLPSDKFCEKLTELQLNMFFLGDDRILKSDILPDDDDNDLYEKHREFLFSKRRTTSSSFDVLDDYSLINRDIVLKTSIKRTQKWISDQTLTGTSQGEANVHNVYEEIITEILQNSEKEVMEELPKPLEILIKDLINADNRSKDFSRFGLMSPLDSQNIVNILESNSKRKSTLISSVLKPYLDSVSARFDALQNTQNLLTTFESTINKFFHDKYIKLHVRDGIKIFTDENLELSPEKLSSGEKQLLLLFCNTLTARDKATIFIIDEPEISLNVKWQRQLIHALLELTKGSQVQFILATHSIELLTQYKGHVIKLVKTEQ</sequence>
<dbReference type="CDD" id="cd00267">
    <property type="entry name" value="ABC_ATPase"/>
    <property type="match status" value="1"/>
</dbReference>
<dbReference type="InterPro" id="IPR041685">
    <property type="entry name" value="AAA_GajA/Old/RecF-like"/>
</dbReference>
<dbReference type="EMBL" id="JACJTM010000013">
    <property type="protein sequence ID" value="MBD2685106.1"/>
    <property type="molecule type" value="Genomic_DNA"/>
</dbReference>
<accession>A0ABR8IRJ6</accession>
<proteinExistence type="predicted"/>
<dbReference type="RefSeq" id="WP_190385637.1">
    <property type="nucleotide sequence ID" value="NZ_JACJTM010000013.1"/>
</dbReference>
<name>A0ABR8IRJ6_APHFL</name>
<comment type="caution">
    <text evidence="2">The sequence shown here is derived from an EMBL/GenBank/DDBJ whole genome shotgun (WGS) entry which is preliminary data.</text>
</comment>
<dbReference type="SMART" id="SM00382">
    <property type="entry name" value="AAA"/>
    <property type="match status" value="1"/>
</dbReference>
<keyword evidence="3" id="KW-1185">Reference proteome</keyword>
<gene>
    <name evidence="2" type="ORF">H6G43_07635</name>
</gene>
<dbReference type="GeneID" id="78217768"/>